<dbReference type="AlphaFoldDB" id="A0A3E2NB64"/>
<evidence type="ECO:0000313" key="2">
    <source>
        <dbReference type="Proteomes" id="UP000260680"/>
    </source>
</evidence>
<evidence type="ECO:0000313" key="1">
    <source>
        <dbReference type="EMBL" id="RFZ78259.1"/>
    </source>
</evidence>
<organism evidence="1 2">
    <name type="scientific">Lacrimispora amygdalina</name>
    <dbReference type="NCBI Taxonomy" id="253257"/>
    <lineage>
        <taxon>Bacteria</taxon>
        <taxon>Bacillati</taxon>
        <taxon>Bacillota</taxon>
        <taxon>Clostridia</taxon>
        <taxon>Lachnospirales</taxon>
        <taxon>Lachnospiraceae</taxon>
        <taxon>Lacrimispora</taxon>
    </lineage>
</organism>
<sequence length="63" mass="7484">MTINNIKYGISLLPENCLPYREGYRYGAYKQDLKTSESHITEFFKTKEDIQIFVNNNKEYGKE</sequence>
<dbReference type="Proteomes" id="UP000260680">
    <property type="component" value="Unassembled WGS sequence"/>
</dbReference>
<dbReference type="OrthoDB" id="9868363at2"/>
<gene>
    <name evidence="1" type="ORF">DS742_14190</name>
</gene>
<accession>A0A3E2NB64</accession>
<reference evidence="1 2" key="1">
    <citation type="submission" date="2018-07" db="EMBL/GenBank/DDBJ databases">
        <title>New species, Clostridium PI-S10-A1B.</title>
        <authorList>
            <person name="Krishna G."/>
            <person name="Summeta K."/>
            <person name="Shikha S."/>
            <person name="Prabhu P.B."/>
            <person name="Suresh K."/>
        </authorList>
    </citation>
    <scope>NUCLEOTIDE SEQUENCE [LARGE SCALE GENOMIC DNA]</scope>
    <source>
        <strain evidence="1 2">PI-S10-A1B</strain>
    </source>
</reference>
<proteinExistence type="predicted"/>
<name>A0A3E2NB64_9FIRM</name>
<dbReference type="RefSeq" id="WP_117417632.1">
    <property type="nucleotide sequence ID" value="NZ_QOHO01000043.1"/>
</dbReference>
<comment type="caution">
    <text evidence="1">The sequence shown here is derived from an EMBL/GenBank/DDBJ whole genome shotgun (WGS) entry which is preliminary data.</text>
</comment>
<dbReference type="EMBL" id="QOHO01000043">
    <property type="protein sequence ID" value="RFZ78259.1"/>
    <property type="molecule type" value="Genomic_DNA"/>
</dbReference>
<protein>
    <submittedName>
        <fullName evidence="1">Uncharacterized protein</fullName>
    </submittedName>
</protein>